<keyword evidence="3 8" id="KW-1133">Transmembrane helix</keyword>
<dbReference type="PANTHER" id="PTHR45695">
    <property type="entry name" value="LEUCOKININ RECEPTOR-RELATED"/>
    <property type="match status" value="1"/>
</dbReference>
<dbReference type="PANTHER" id="PTHR45695:SF9">
    <property type="entry name" value="LEUCOKININ RECEPTOR"/>
    <property type="match status" value="1"/>
</dbReference>
<keyword evidence="5 8" id="KW-0472">Membrane</keyword>
<keyword evidence="11" id="KW-1185">Reference proteome</keyword>
<evidence type="ECO:0000256" key="6">
    <source>
        <dbReference type="ARBA" id="ARBA00023170"/>
    </source>
</evidence>
<name>A0A913YVP9_EXADI</name>
<keyword evidence="6" id="KW-0675">Receptor</keyword>
<feature type="transmembrane region" description="Helical" evidence="8">
    <location>
        <begin position="36"/>
        <end position="54"/>
    </location>
</feature>
<protein>
    <recommendedName>
        <fullName evidence="9">G-protein coupled receptors family 1 profile domain-containing protein</fullName>
    </recommendedName>
</protein>
<reference evidence="10" key="1">
    <citation type="submission" date="2022-11" db="UniProtKB">
        <authorList>
            <consortium name="EnsemblMetazoa"/>
        </authorList>
    </citation>
    <scope>IDENTIFICATION</scope>
</reference>
<dbReference type="CDD" id="cd00637">
    <property type="entry name" value="7tm_classA_rhodopsin-like"/>
    <property type="match status" value="1"/>
</dbReference>
<feature type="transmembrane region" description="Helical" evidence="8">
    <location>
        <begin position="89"/>
        <end position="108"/>
    </location>
</feature>
<keyword evidence="2 8" id="KW-0812">Transmembrane</keyword>
<dbReference type="InterPro" id="IPR000276">
    <property type="entry name" value="GPCR_Rhodpsn"/>
</dbReference>
<sequence>MSFSVSAFSCVVIAIDRYFAVAYPFKRPFQGKMKKVIAVIWIVAVVICSPDLYFSTTIQYGNLVYCVVLDKNWSSYLSYYYTLQGLKSILPMVLITITYTFTIFKLYHRQVPGLQTSERRRRKQQNKKVLKHAVTIVVLLYLCRGFWFTVYMLSSQGKLDYLSFSSYYNLVYASYFIYFVSLVYNFFIYLIFNDIYRENIKALIPKCCCRRDASRRQERPGGGAVIEMNELN</sequence>
<dbReference type="RefSeq" id="XP_028518602.1">
    <property type="nucleotide sequence ID" value="XM_028662801.1"/>
</dbReference>
<comment type="subcellular location">
    <subcellularLocation>
        <location evidence="1">Membrane</location>
        <topology evidence="1">Multi-pass membrane protein</topology>
    </subcellularLocation>
</comment>
<evidence type="ECO:0000256" key="8">
    <source>
        <dbReference type="SAM" id="Phobius"/>
    </source>
</evidence>
<feature type="domain" description="G-protein coupled receptors family 1 profile" evidence="9">
    <location>
        <begin position="1"/>
        <end position="189"/>
    </location>
</feature>
<dbReference type="AlphaFoldDB" id="A0A913YVP9"/>
<evidence type="ECO:0000256" key="5">
    <source>
        <dbReference type="ARBA" id="ARBA00023136"/>
    </source>
</evidence>
<feature type="transmembrane region" description="Helical" evidence="8">
    <location>
        <begin position="129"/>
        <end position="150"/>
    </location>
</feature>
<dbReference type="Gene3D" id="1.20.1070.10">
    <property type="entry name" value="Rhodopsin 7-helix transmembrane proteins"/>
    <property type="match status" value="1"/>
</dbReference>
<evidence type="ECO:0000313" key="11">
    <source>
        <dbReference type="Proteomes" id="UP000887567"/>
    </source>
</evidence>
<evidence type="ECO:0000256" key="4">
    <source>
        <dbReference type="ARBA" id="ARBA00023040"/>
    </source>
</evidence>
<keyword evidence="7" id="KW-0807">Transducer</keyword>
<dbReference type="Pfam" id="PF00001">
    <property type="entry name" value="7tm_1"/>
    <property type="match status" value="1"/>
</dbReference>
<dbReference type="GO" id="GO:0004930">
    <property type="term" value="F:G protein-coupled receptor activity"/>
    <property type="evidence" value="ECO:0007669"/>
    <property type="project" value="UniProtKB-KW"/>
</dbReference>
<dbReference type="GeneID" id="114576338"/>
<evidence type="ECO:0000256" key="2">
    <source>
        <dbReference type="ARBA" id="ARBA00022692"/>
    </source>
</evidence>
<dbReference type="SUPFAM" id="SSF81321">
    <property type="entry name" value="Family A G protein-coupled receptor-like"/>
    <property type="match status" value="1"/>
</dbReference>
<proteinExistence type="predicted"/>
<dbReference type="PROSITE" id="PS50262">
    <property type="entry name" value="G_PROTEIN_RECEP_F1_2"/>
    <property type="match status" value="1"/>
</dbReference>
<accession>A0A913YVP9</accession>
<keyword evidence="4" id="KW-0297">G-protein coupled receptor</keyword>
<organism evidence="10 11">
    <name type="scientific">Exaiptasia diaphana</name>
    <name type="common">Tropical sea anemone</name>
    <name type="synonym">Aiptasia pulchella</name>
    <dbReference type="NCBI Taxonomy" id="2652724"/>
    <lineage>
        <taxon>Eukaryota</taxon>
        <taxon>Metazoa</taxon>
        <taxon>Cnidaria</taxon>
        <taxon>Anthozoa</taxon>
        <taxon>Hexacorallia</taxon>
        <taxon>Actiniaria</taxon>
        <taxon>Aiptasiidae</taxon>
        <taxon>Exaiptasia</taxon>
    </lineage>
</organism>
<dbReference type="GO" id="GO:0005886">
    <property type="term" value="C:plasma membrane"/>
    <property type="evidence" value="ECO:0007669"/>
    <property type="project" value="TreeGrafter"/>
</dbReference>
<evidence type="ECO:0000313" key="10">
    <source>
        <dbReference type="EnsemblMetazoa" id="XP_028518602.1"/>
    </source>
</evidence>
<dbReference type="KEGG" id="epa:114576338"/>
<evidence type="ECO:0000256" key="1">
    <source>
        <dbReference type="ARBA" id="ARBA00004141"/>
    </source>
</evidence>
<dbReference type="EnsemblMetazoa" id="XM_028662801.1">
    <property type="protein sequence ID" value="XP_028518602.1"/>
    <property type="gene ID" value="LOC114576338"/>
</dbReference>
<evidence type="ECO:0000256" key="7">
    <source>
        <dbReference type="ARBA" id="ARBA00023224"/>
    </source>
</evidence>
<evidence type="ECO:0000259" key="9">
    <source>
        <dbReference type="PROSITE" id="PS50262"/>
    </source>
</evidence>
<dbReference type="Proteomes" id="UP000887567">
    <property type="component" value="Unplaced"/>
</dbReference>
<evidence type="ECO:0000256" key="3">
    <source>
        <dbReference type="ARBA" id="ARBA00022989"/>
    </source>
</evidence>
<dbReference type="InterPro" id="IPR017452">
    <property type="entry name" value="GPCR_Rhodpsn_7TM"/>
</dbReference>
<feature type="transmembrane region" description="Helical" evidence="8">
    <location>
        <begin position="170"/>
        <end position="192"/>
    </location>
</feature>